<dbReference type="InterPro" id="IPR006660">
    <property type="entry name" value="Arsenate_reductase-like"/>
</dbReference>
<dbReference type="PANTHER" id="PTHR30041">
    <property type="entry name" value="ARSENATE REDUCTASE"/>
    <property type="match status" value="1"/>
</dbReference>
<gene>
    <name evidence="3" type="ORF">ISP17_05815</name>
</gene>
<dbReference type="Gene3D" id="3.40.30.10">
    <property type="entry name" value="Glutaredoxin"/>
    <property type="match status" value="1"/>
</dbReference>
<comment type="similarity">
    <text evidence="1 2">Belongs to the ArsC family.</text>
</comment>
<evidence type="ECO:0000313" key="4">
    <source>
        <dbReference type="Proteomes" id="UP001620460"/>
    </source>
</evidence>
<keyword evidence="4" id="KW-1185">Reference proteome</keyword>
<evidence type="ECO:0000256" key="1">
    <source>
        <dbReference type="ARBA" id="ARBA00007198"/>
    </source>
</evidence>
<dbReference type="RefSeq" id="WP_404630932.1">
    <property type="nucleotide sequence ID" value="NZ_JADIKM010000001.1"/>
</dbReference>
<dbReference type="PROSITE" id="PS51353">
    <property type="entry name" value="ARSC"/>
    <property type="match status" value="1"/>
</dbReference>
<evidence type="ECO:0000256" key="2">
    <source>
        <dbReference type="PROSITE-ProRule" id="PRU01282"/>
    </source>
</evidence>
<name>A0ABW8JQS4_9GAMM</name>
<reference evidence="3 4" key="1">
    <citation type="submission" date="2020-10" db="EMBL/GenBank/DDBJ databases">
        <title>Phylogeny of dyella-like bacteria.</title>
        <authorList>
            <person name="Fu J."/>
        </authorList>
    </citation>
    <scope>NUCLEOTIDE SEQUENCE [LARGE SCALE GENOMIC DNA]</scope>
    <source>
        <strain evidence="3 4">Gsoil3046</strain>
    </source>
</reference>
<evidence type="ECO:0000313" key="3">
    <source>
        <dbReference type="EMBL" id="MFK2903468.1"/>
    </source>
</evidence>
<protein>
    <submittedName>
        <fullName evidence="3">Arsenate reductase</fullName>
    </submittedName>
</protein>
<dbReference type="EMBL" id="JADIKM010000001">
    <property type="protein sequence ID" value="MFK2903468.1"/>
    <property type="molecule type" value="Genomic_DNA"/>
</dbReference>
<organism evidence="3 4">
    <name type="scientific">Dyella ginsengisoli</name>
    <dbReference type="NCBI Taxonomy" id="363848"/>
    <lineage>
        <taxon>Bacteria</taxon>
        <taxon>Pseudomonadati</taxon>
        <taxon>Pseudomonadota</taxon>
        <taxon>Gammaproteobacteria</taxon>
        <taxon>Lysobacterales</taxon>
        <taxon>Rhodanobacteraceae</taxon>
        <taxon>Dyella</taxon>
    </lineage>
</organism>
<sequence>MAEAAVLYGLAGTDACRKTCAWLDRVGHAYRFVDTQRERPAPEALKAWAQAAGGWDALVDRGGKAWKNLLPQRRNPESDPEWTLLIREHPGVLRQPLAVLADGRVAVGFTGGSYEKLFGKTAKANA</sequence>
<dbReference type="PANTHER" id="PTHR30041:SF8">
    <property type="entry name" value="PROTEIN YFFB"/>
    <property type="match status" value="1"/>
</dbReference>
<accession>A0ABW8JQS4</accession>
<proteinExistence type="inferred from homology"/>
<dbReference type="SUPFAM" id="SSF52833">
    <property type="entry name" value="Thioredoxin-like"/>
    <property type="match status" value="1"/>
</dbReference>
<dbReference type="InterPro" id="IPR036249">
    <property type="entry name" value="Thioredoxin-like_sf"/>
</dbReference>
<dbReference type="Pfam" id="PF03960">
    <property type="entry name" value="ArsC"/>
    <property type="match status" value="1"/>
</dbReference>
<dbReference type="Proteomes" id="UP001620460">
    <property type="component" value="Unassembled WGS sequence"/>
</dbReference>
<comment type="caution">
    <text evidence="3">The sequence shown here is derived from an EMBL/GenBank/DDBJ whole genome shotgun (WGS) entry which is preliminary data.</text>
</comment>